<dbReference type="EMBL" id="JABSTQ010005343">
    <property type="protein sequence ID" value="KAG0439545.1"/>
    <property type="molecule type" value="Genomic_DNA"/>
</dbReference>
<organism evidence="1 2">
    <name type="scientific">Ixodes persulcatus</name>
    <name type="common">Taiga tick</name>
    <dbReference type="NCBI Taxonomy" id="34615"/>
    <lineage>
        <taxon>Eukaryota</taxon>
        <taxon>Metazoa</taxon>
        <taxon>Ecdysozoa</taxon>
        <taxon>Arthropoda</taxon>
        <taxon>Chelicerata</taxon>
        <taxon>Arachnida</taxon>
        <taxon>Acari</taxon>
        <taxon>Parasitiformes</taxon>
        <taxon>Ixodida</taxon>
        <taxon>Ixodoidea</taxon>
        <taxon>Ixodidae</taxon>
        <taxon>Ixodinae</taxon>
        <taxon>Ixodes</taxon>
    </lineage>
</organism>
<proteinExistence type="predicted"/>
<keyword evidence="2" id="KW-1185">Reference proteome</keyword>
<dbReference type="Proteomes" id="UP000805193">
    <property type="component" value="Unassembled WGS sequence"/>
</dbReference>
<evidence type="ECO:0000313" key="1">
    <source>
        <dbReference type="EMBL" id="KAG0439545.1"/>
    </source>
</evidence>
<protein>
    <submittedName>
        <fullName evidence="1">Uncharacterized protein</fullName>
    </submittedName>
</protein>
<evidence type="ECO:0000313" key="2">
    <source>
        <dbReference type="Proteomes" id="UP000805193"/>
    </source>
</evidence>
<comment type="caution">
    <text evidence="1">The sequence shown here is derived from an EMBL/GenBank/DDBJ whole genome shotgun (WGS) entry which is preliminary data.</text>
</comment>
<sequence length="149" mass="16508">KVFLLLSQPGVERCFKMYGSLLEMVKRLLCHDNKEILPYLNGALYSLLANVDIRKAALALEESELEPEIDQDDPVVTRPDHPHGDQLLRLCYGEQDTLRPVPDPDPGVARLEEESSPEPSLMEEPGETPDASRSETDDSDRPSSAAVPA</sequence>
<reference evidence="1 2" key="1">
    <citation type="journal article" date="2020" name="Cell">
        <title>Large-Scale Comparative Analyses of Tick Genomes Elucidate Their Genetic Diversity and Vector Capacities.</title>
        <authorList>
            <consortium name="Tick Genome and Microbiome Consortium (TIGMIC)"/>
            <person name="Jia N."/>
            <person name="Wang J."/>
            <person name="Shi W."/>
            <person name="Du L."/>
            <person name="Sun Y."/>
            <person name="Zhan W."/>
            <person name="Jiang J.F."/>
            <person name="Wang Q."/>
            <person name="Zhang B."/>
            <person name="Ji P."/>
            <person name="Bell-Sakyi L."/>
            <person name="Cui X.M."/>
            <person name="Yuan T.T."/>
            <person name="Jiang B.G."/>
            <person name="Yang W.F."/>
            <person name="Lam T.T."/>
            <person name="Chang Q.C."/>
            <person name="Ding S.J."/>
            <person name="Wang X.J."/>
            <person name="Zhu J.G."/>
            <person name="Ruan X.D."/>
            <person name="Zhao L."/>
            <person name="Wei J.T."/>
            <person name="Ye R.Z."/>
            <person name="Que T.C."/>
            <person name="Du C.H."/>
            <person name="Zhou Y.H."/>
            <person name="Cheng J.X."/>
            <person name="Dai P.F."/>
            <person name="Guo W.B."/>
            <person name="Han X.H."/>
            <person name="Huang E.J."/>
            <person name="Li L.F."/>
            <person name="Wei W."/>
            <person name="Gao Y.C."/>
            <person name="Liu J.Z."/>
            <person name="Shao H.Z."/>
            <person name="Wang X."/>
            <person name="Wang C.C."/>
            <person name="Yang T.C."/>
            <person name="Huo Q.B."/>
            <person name="Li W."/>
            <person name="Chen H.Y."/>
            <person name="Chen S.E."/>
            <person name="Zhou L.G."/>
            <person name="Ni X.B."/>
            <person name="Tian J.H."/>
            <person name="Sheng Y."/>
            <person name="Liu T."/>
            <person name="Pan Y.S."/>
            <person name="Xia L.Y."/>
            <person name="Li J."/>
            <person name="Zhao F."/>
            <person name="Cao W.C."/>
        </authorList>
    </citation>
    <scope>NUCLEOTIDE SEQUENCE [LARGE SCALE GENOMIC DNA]</scope>
    <source>
        <strain evidence="1">Iper-2018</strain>
    </source>
</reference>
<feature type="non-terminal residue" evidence="1">
    <location>
        <position position="149"/>
    </location>
</feature>
<feature type="non-terminal residue" evidence="1">
    <location>
        <position position="1"/>
    </location>
</feature>
<name>A0AC60QRE4_IXOPE</name>
<gene>
    <name evidence="1" type="ORF">HPB47_016611</name>
</gene>
<accession>A0AC60QRE4</accession>